<dbReference type="Proteomes" id="UP000017836">
    <property type="component" value="Unassembled WGS sequence"/>
</dbReference>
<dbReference type="Gene3D" id="3.40.50.300">
    <property type="entry name" value="P-loop containing nucleotide triphosphate hydrolases"/>
    <property type="match status" value="1"/>
</dbReference>
<dbReference type="Gene3D" id="1.10.8.60">
    <property type="match status" value="1"/>
</dbReference>
<dbReference type="Pfam" id="PF21960">
    <property type="entry name" value="RCF1-5-like_lid"/>
    <property type="match status" value="1"/>
</dbReference>
<evidence type="ECO:0000313" key="1">
    <source>
        <dbReference type="EMBL" id="ERM94682.1"/>
    </source>
</evidence>
<dbReference type="AlphaFoldDB" id="W1NFY5"/>
<dbReference type="FunFam" id="1.10.8.60:FF:000030">
    <property type="entry name" value="replication factor C subunit 3"/>
    <property type="match status" value="1"/>
</dbReference>
<dbReference type="STRING" id="13333.W1NFY5"/>
<protein>
    <recommendedName>
        <fullName evidence="3">Replication factor C C-terminal domain-containing protein</fullName>
    </recommendedName>
</protein>
<reference evidence="2" key="1">
    <citation type="journal article" date="2013" name="Science">
        <title>The Amborella genome and the evolution of flowering plants.</title>
        <authorList>
            <consortium name="Amborella Genome Project"/>
        </authorList>
    </citation>
    <scope>NUCLEOTIDE SEQUENCE [LARGE SCALE GENOMIC DNA]</scope>
</reference>
<dbReference type="InterPro" id="IPR008921">
    <property type="entry name" value="DNA_pol3_clamp-load_cplx_C"/>
</dbReference>
<dbReference type="GO" id="GO:0003677">
    <property type="term" value="F:DNA binding"/>
    <property type="evidence" value="ECO:0007669"/>
    <property type="project" value="InterPro"/>
</dbReference>
<evidence type="ECO:0008006" key="3">
    <source>
        <dbReference type="Google" id="ProtNLM"/>
    </source>
</evidence>
<keyword evidence="2" id="KW-1185">Reference proteome</keyword>
<dbReference type="Gramene" id="ERM94682">
    <property type="protein sequence ID" value="ERM94682"/>
    <property type="gene ID" value="AMTR_s00011p00228830"/>
</dbReference>
<sequence>MKKTEALKDIFSPSQEKIEAPKAIVALKNLRSESSGILSRTNSTASASAMSKSSHLGSSRSFGNMFVAERLKDTTWFSCVKRGGVCRTGSKKSPDKRDLDEASFIEKAFVVERLREFWADKHSPPTLAEFTCQKEQAQRLKQLISQNNCPNVMFKGPSGSGKKALTKAFLREIFGDSAANVSSALRTFYFEELKSGHVIHAVTSSLHHLELNLNKEPKNGRYILMSLIKELINTDAPPPEDSDISLRPDFKVIVLYEVEKLGEEVQHLIKWVMDCYTDTCKIVLSCEDDTQILESVKSRCQVIKLDAPVTHEIMEVLLQIARKENIDLPMSLAAKIATKSKQNLRRAVMALEACRAHNYPFIDEQPIPLGWEDLVVEISTELLADPSPKRHFYTRVKIQKLLVDFVHPKLILLKLVEQFLRGVDSGIKRELYYWHAYYDKRMPEGTSALLKLEEFVAKFMSIYRRSFRPRPLP</sequence>
<dbReference type="EMBL" id="KI397507">
    <property type="protein sequence ID" value="ERM94682.1"/>
    <property type="molecule type" value="Genomic_DNA"/>
</dbReference>
<dbReference type="InterPro" id="IPR027417">
    <property type="entry name" value="P-loop_NTPase"/>
</dbReference>
<proteinExistence type="predicted"/>
<dbReference type="GO" id="GO:0006281">
    <property type="term" value="P:DNA repair"/>
    <property type="evidence" value="ECO:0000318"/>
    <property type="project" value="GO_Central"/>
</dbReference>
<dbReference type="InterPro" id="IPR050238">
    <property type="entry name" value="DNA_Rep/Repair_Clamp_Loader"/>
</dbReference>
<dbReference type="eggNOG" id="KOG2035">
    <property type="taxonomic scope" value="Eukaryota"/>
</dbReference>
<dbReference type="Gene3D" id="1.20.272.10">
    <property type="match status" value="1"/>
</dbReference>
<dbReference type="PANTHER" id="PTHR11669">
    <property type="entry name" value="REPLICATION FACTOR C / DNA POLYMERASE III GAMMA-TAU SUBUNIT"/>
    <property type="match status" value="1"/>
</dbReference>
<dbReference type="Pfam" id="PF22534">
    <property type="entry name" value="RFC_C"/>
    <property type="match status" value="1"/>
</dbReference>
<dbReference type="GO" id="GO:0005663">
    <property type="term" value="C:DNA replication factor C complex"/>
    <property type="evidence" value="ECO:0000318"/>
    <property type="project" value="GO_Central"/>
</dbReference>
<organism evidence="1 2">
    <name type="scientific">Amborella trichopoda</name>
    <dbReference type="NCBI Taxonomy" id="13333"/>
    <lineage>
        <taxon>Eukaryota</taxon>
        <taxon>Viridiplantae</taxon>
        <taxon>Streptophyta</taxon>
        <taxon>Embryophyta</taxon>
        <taxon>Tracheophyta</taxon>
        <taxon>Spermatophyta</taxon>
        <taxon>Magnoliopsida</taxon>
        <taxon>Amborellales</taxon>
        <taxon>Amborellaceae</taxon>
        <taxon>Amborella</taxon>
    </lineage>
</organism>
<dbReference type="OMA" id="KVQNDAW"/>
<evidence type="ECO:0000313" key="2">
    <source>
        <dbReference type="Proteomes" id="UP000017836"/>
    </source>
</evidence>
<dbReference type="SUPFAM" id="SSF48019">
    <property type="entry name" value="post-AAA+ oligomerization domain-like"/>
    <property type="match status" value="1"/>
</dbReference>
<accession>W1NFY5</accession>
<name>W1NFY5_AMBTC</name>
<dbReference type="GO" id="GO:0006261">
    <property type="term" value="P:DNA-templated DNA replication"/>
    <property type="evidence" value="ECO:0000318"/>
    <property type="project" value="GO_Central"/>
</dbReference>
<dbReference type="PANTHER" id="PTHR11669:SF25">
    <property type="entry name" value="OS02G0704966 PROTEIN"/>
    <property type="match status" value="1"/>
</dbReference>
<dbReference type="GO" id="GO:0005634">
    <property type="term" value="C:nucleus"/>
    <property type="evidence" value="ECO:0000318"/>
    <property type="project" value="GO_Central"/>
</dbReference>
<dbReference type="SUPFAM" id="SSF52540">
    <property type="entry name" value="P-loop containing nucleoside triphosphate hydrolases"/>
    <property type="match status" value="1"/>
</dbReference>
<gene>
    <name evidence="1" type="ORF">AMTR_s00011p00228830</name>
</gene>
<dbReference type="HOGENOM" id="CLU_042324_5_0_1"/>
<dbReference type="Pfam" id="PF13177">
    <property type="entry name" value="DNA_pol3_delta2"/>
    <property type="match status" value="1"/>
</dbReference>